<dbReference type="Gene3D" id="3.30.1370.110">
    <property type="match status" value="1"/>
</dbReference>
<dbReference type="InterPro" id="IPR036063">
    <property type="entry name" value="Smr_dom_sf"/>
</dbReference>
<feature type="domain" description="Smr" evidence="2">
    <location>
        <begin position="111"/>
        <end position="181"/>
    </location>
</feature>
<dbReference type="SUPFAM" id="SSF160443">
    <property type="entry name" value="SMR domain-like"/>
    <property type="match status" value="1"/>
</dbReference>
<sequence>MGSRDQLRGLPSPVATPPEVGRLAGALSPDLDFPSVENRNRGGRLAFSDLARAKGEEYTLYRKDAQQHWDSMKSSYQKGKKYSKMGQAADERASQEIFRARNKSIENAITIDLHGQHVKQAMRLLKCHLLLPSIQKLRVITGCGSHGSGKSKLKQMVIKLAQKEGIECAEENQGTVVMKLGGARDFSFLDFDSDSD</sequence>
<protein>
    <recommendedName>
        <fullName evidence="2">Smr domain-containing protein</fullName>
    </recommendedName>
</protein>
<name>A0A218W958_PUNGR</name>
<evidence type="ECO:0000256" key="1">
    <source>
        <dbReference type="SAM" id="MobiDB-lite"/>
    </source>
</evidence>
<evidence type="ECO:0000313" key="4">
    <source>
        <dbReference type="Proteomes" id="UP000197138"/>
    </source>
</evidence>
<reference evidence="4" key="1">
    <citation type="journal article" date="2017" name="Plant J.">
        <title>The pomegranate (Punica granatum L.) genome and the genomics of punicalagin biosynthesis.</title>
        <authorList>
            <person name="Qin G."/>
            <person name="Xu C."/>
            <person name="Ming R."/>
            <person name="Tang H."/>
            <person name="Guyot R."/>
            <person name="Kramer E.M."/>
            <person name="Hu Y."/>
            <person name="Yi X."/>
            <person name="Qi Y."/>
            <person name="Xu X."/>
            <person name="Gao Z."/>
            <person name="Pan H."/>
            <person name="Jian J."/>
            <person name="Tian Y."/>
            <person name="Yue Z."/>
            <person name="Xu Y."/>
        </authorList>
    </citation>
    <scope>NUCLEOTIDE SEQUENCE [LARGE SCALE GENOMIC DNA]</scope>
    <source>
        <strain evidence="4">cv. Dabenzi</strain>
    </source>
</reference>
<evidence type="ECO:0000313" key="3">
    <source>
        <dbReference type="EMBL" id="OWM68741.1"/>
    </source>
</evidence>
<dbReference type="PROSITE" id="PS50828">
    <property type="entry name" value="SMR"/>
    <property type="match status" value="1"/>
</dbReference>
<gene>
    <name evidence="3" type="ORF">CDL15_Pgr024928</name>
</gene>
<accession>A0A218W958</accession>
<organism evidence="3 4">
    <name type="scientific">Punica granatum</name>
    <name type="common">Pomegranate</name>
    <dbReference type="NCBI Taxonomy" id="22663"/>
    <lineage>
        <taxon>Eukaryota</taxon>
        <taxon>Viridiplantae</taxon>
        <taxon>Streptophyta</taxon>
        <taxon>Embryophyta</taxon>
        <taxon>Tracheophyta</taxon>
        <taxon>Spermatophyta</taxon>
        <taxon>Magnoliopsida</taxon>
        <taxon>eudicotyledons</taxon>
        <taxon>Gunneridae</taxon>
        <taxon>Pentapetalae</taxon>
        <taxon>rosids</taxon>
        <taxon>malvids</taxon>
        <taxon>Myrtales</taxon>
        <taxon>Lythraceae</taxon>
        <taxon>Punica</taxon>
    </lineage>
</organism>
<feature type="region of interest" description="Disordered" evidence="1">
    <location>
        <begin position="1"/>
        <end position="35"/>
    </location>
</feature>
<dbReference type="PANTHER" id="PTHR47676">
    <property type="entry name" value="OS01G0225100 PROTEIN"/>
    <property type="match status" value="1"/>
</dbReference>
<evidence type="ECO:0000259" key="2">
    <source>
        <dbReference type="PROSITE" id="PS50828"/>
    </source>
</evidence>
<dbReference type="PANTHER" id="PTHR47676:SF1">
    <property type="entry name" value="SMR DOMAIN-CONTAINING PROTEIN"/>
    <property type="match status" value="1"/>
</dbReference>
<dbReference type="Proteomes" id="UP000197138">
    <property type="component" value="Unassembled WGS sequence"/>
</dbReference>
<comment type="caution">
    <text evidence="3">The sequence shown here is derived from an EMBL/GenBank/DDBJ whole genome shotgun (WGS) entry which is preliminary data.</text>
</comment>
<dbReference type="InterPro" id="IPR055319">
    <property type="entry name" value="At5g58720-like"/>
</dbReference>
<dbReference type="InterPro" id="IPR002625">
    <property type="entry name" value="Smr_dom"/>
</dbReference>
<proteinExistence type="predicted"/>
<dbReference type="AlphaFoldDB" id="A0A218W958"/>
<dbReference type="EMBL" id="MTKT01004939">
    <property type="protein sequence ID" value="OWM68741.1"/>
    <property type="molecule type" value="Genomic_DNA"/>
</dbReference>
<dbReference type="SMART" id="SM00463">
    <property type="entry name" value="SMR"/>
    <property type="match status" value="1"/>
</dbReference>